<feature type="domain" description="Glyoxalase-like" evidence="1">
    <location>
        <begin position="8"/>
        <end position="118"/>
    </location>
</feature>
<dbReference type="InterPro" id="IPR041581">
    <property type="entry name" value="Glyoxalase_6"/>
</dbReference>
<reference evidence="3" key="1">
    <citation type="submission" date="2015-03" db="EMBL/GenBank/DDBJ databases">
        <authorList>
            <consortium name="Pathogen Informatics"/>
        </authorList>
    </citation>
    <scope>NUCLEOTIDE SEQUENCE [LARGE SCALE GENOMIC DNA]</scope>
    <source>
        <strain evidence="3">NCTC11134</strain>
        <plasmid evidence="3">2</plasmid>
    </source>
</reference>
<dbReference type="InterPro" id="IPR029068">
    <property type="entry name" value="Glyas_Bleomycin-R_OHBP_Dase"/>
</dbReference>
<gene>
    <name evidence="2" type="ORF">ERS450000_05390</name>
</gene>
<dbReference type="RefSeq" id="WP_060594635.1">
    <property type="nucleotide sequence ID" value="NZ_CP031418.1"/>
</dbReference>
<geneLocation type="plasmid" evidence="2">
    <name>2</name>
</geneLocation>
<dbReference type="SUPFAM" id="SSF54593">
    <property type="entry name" value="Glyoxalase/Bleomycin resistance protein/Dihydroxybiphenyl dioxygenase"/>
    <property type="match status" value="2"/>
</dbReference>
<evidence type="ECO:0000313" key="2">
    <source>
        <dbReference type="EMBL" id="CRY83254.1"/>
    </source>
</evidence>
<dbReference type="EMBL" id="LN868939">
    <property type="protein sequence ID" value="CRY83254.1"/>
    <property type="molecule type" value="Genomic_DNA"/>
</dbReference>
<dbReference type="Gene3D" id="3.10.180.10">
    <property type="entry name" value="2,3-Dihydroxybiphenyl 1,2-Dioxygenase, domain 1"/>
    <property type="match status" value="2"/>
</dbReference>
<keyword evidence="2" id="KW-0614">Plasmid</keyword>
<evidence type="ECO:0000259" key="1">
    <source>
        <dbReference type="Pfam" id="PF18029"/>
    </source>
</evidence>
<accession>A0A0H5P7D2</accession>
<sequence length="247" mass="26429">MSVRVAGVAFDARQPRRLAGFWAELLGWTVLLDRPGLVEVAAPDPAGVDLALTFLAAERPVDPGKNRIHVDLVSRSRAHQELQVDRALALGARRVDIGQGAVPWTVLADPEGNVFCVLEQREQFVDTGAVAAIVVDTVNPVGLAEFWATACGWPVRYRSSATVALRAATDLGAWLAFVRGDDAHGRGSRVHLDLAAFADDHEAELDRLRAAGATAVIPAPRAPHAVLADPEHNEFCLLRAAADYTGV</sequence>
<dbReference type="PANTHER" id="PTHR35908:SF1">
    <property type="entry name" value="CONSERVED PROTEIN"/>
    <property type="match status" value="1"/>
</dbReference>
<dbReference type="Proteomes" id="UP000057820">
    <property type="component" value="Plasmid 2"/>
</dbReference>
<protein>
    <submittedName>
        <fullName evidence="2">Glyoxalase-like domain</fullName>
    </submittedName>
</protein>
<dbReference type="AlphaFoldDB" id="A0A0H5P7D2"/>
<name>A0A0H5P7D2_NOCFR</name>
<feature type="domain" description="Glyoxalase-like" evidence="1">
    <location>
        <begin position="133"/>
        <end position="238"/>
    </location>
</feature>
<dbReference type="CDD" id="cd06587">
    <property type="entry name" value="VOC"/>
    <property type="match status" value="2"/>
</dbReference>
<organism evidence="2 3">
    <name type="scientific">Nocardia farcinica</name>
    <dbReference type="NCBI Taxonomy" id="37329"/>
    <lineage>
        <taxon>Bacteria</taxon>
        <taxon>Bacillati</taxon>
        <taxon>Actinomycetota</taxon>
        <taxon>Actinomycetes</taxon>
        <taxon>Mycobacteriales</taxon>
        <taxon>Nocardiaceae</taxon>
        <taxon>Nocardia</taxon>
    </lineage>
</organism>
<dbReference type="KEGG" id="nfr:ERS450000_05390"/>
<proteinExistence type="predicted"/>
<evidence type="ECO:0000313" key="3">
    <source>
        <dbReference type="Proteomes" id="UP000057820"/>
    </source>
</evidence>
<dbReference type="PANTHER" id="PTHR35908">
    <property type="entry name" value="HYPOTHETICAL FUSION PROTEIN"/>
    <property type="match status" value="1"/>
</dbReference>
<dbReference type="Pfam" id="PF18029">
    <property type="entry name" value="Glyoxalase_6"/>
    <property type="match status" value="2"/>
</dbReference>